<dbReference type="InterPro" id="IPR003877">
    <property type="entry name" value="SPRY_dom"/>
</dbReference>
<evidence type="ECO:0000313" key="6">
    <source>
        <dbReference type="RefSeq" id="XP_023393484.1"/>
    </source>
</evidence>
<accession>A0A6P6D126</accession>
<dbReference type="GeneID" id="105299996"/>
<dbReference type="Pfam" id="PF13765">
    <property type="entry name" value="PRY"/>
    <property type="match status" value="1"/>
</dbReference>
<dbReference type="InterPro" id="IPR006574">
    <property type="entry name" value="PRY"/>
</dbReference>
<evidence type="ECO:0000313" key="5">
    <source>
        <dbReference type="RefSeq" id="XP_011370308.1"/>
    </source>
</evidence>
<proteinExistence type="predicted"/>
<sequence length="287" mass="32444">MTWRIALPLTLAAVALLVAIIICLYRKRQREKNQMCLEEETVHGAKMQDPEASRSRNLPLHERQHEELGWRDDSLVYVNPSLDPDSASPKLALSEDGKSVRRLPFAQELPDNPGRFDRDPCVLGREWLSSARYYWEVQVGHRKAWTLGVCLESLVRKGRVPKSPQHGLWALELYKNALWALAFPRVRLHPPEPLCRVGLLLDCAAGRLSFHHVVDGSLVYVFTGLPFSAPLRPFFCLWTLDPQPLTICSGQQPPEALDPPQGQGQERDRDIPPMGPMFSLPQSSPPL</sequence>
<dbReference type="InterPro" id="IPR013320">
    <property type="entry name" value="ConA-like_dom_sf"/>
</dbReference>
<gene>
    <name evidence="5 6" type="primary">LOC105299996</name>
</gene>
<evidence type="ECO:0000313" key="4">
    <source>
        <dbReference type="Proteomes" id="UP000515202"/>
    </source>
</evidence>
<dbReference type="FunFam" id="2.60.120.920:FF:000004">
    <property type="entry name" value="Butyrophilin subfamily 1 member A1"/>
    <property type="match status" value="1"/>
</dbReference>
<dbReference type="InterPro" id="IPR001870">
    <property type="entry name" value="B30.2/SPRY"/>
</dbReference>
<dbReference type="Gene3D" id="2.60.120.920">
    <property type="match status" value="1"/>
</dbReference>
<keyword evidence="2" id="KW-1133">Transmembrane helix</keyword>
<dbReference type="Proteomes" id="UP000515202">
    <property type="component" value="Unplaced"/>
</dbReference>
<dbReference type="KEGG" id="pvp:105299996"/>
<dbReference type="Pfam" id="PF00622">
    <property type="entry name" value="SPRY"/>
    <property type="match status" value="1"/>
</dbReference>
<feature type="transmembrane region" description="Helical" evidence="2">
    <location>
        <begin position="6"/>
        <end position="25"/>
    </location>
</feature>
<feature type="region of interest" description="Disordered" evidence="1">
    <location>
        <begin position="249"/>
        <end position="287"/>
    </location>
</feature>
<organism evidence="4 6">
    <name type="scientific">Pteropus vampyrus</name>
    <name type="common">Large flying fox</name>
    <dbReference type="NCBI Taxonomy" id="132908"/>
    <lineage>
        <taxon>Eukaryota</taxon>
        <taxon>Metazoa</taxon>
        <taxon>Chordata</taxon>
        <taxon>Craniata</taxon>
        <taxon>Vertebrata</taxon>
        <taxon>Euteleostomi</taxon>
        <taxon>Mammalia</taxon>
        <taxon>Eutheria</taxon>
        <taxon>Laurasiatheria</taxon>
        <taxon>Chiroptera</taxon>
        <taxon>Yinpterochiroptera</taxon>
        <taxon>Pteropodoidea</taxon>
        <taxon>Pteropodidae</taxon>
        <taxon>Pteropodinae</taxon>
        <taxon>Pteropus</taxon>
    </lineage>
</organism>
<dbReference type="PANTHER" id="PTHR24103">
    <property type="entry name" value="E3 UBIQUITIN-PROTEIN LIGASE TRIM"/>
    <property type="match status" value="1"/>
</dbReference>
<dbReference type="PROSITE" id="PS50188">
    <property type="entry name" value="B302_SPRY"/>
    <property type="match status" value="1"/>
</dbReference>
<dbReference type="AlphaFoldDB" id="A0A6P6D126"/>
<evidence type="ECO:0000256" key="1">
    <source>
        <dbReference type="SAM" id="MobiDB-lite"/>
    </source>
</evidence>
<name>A0A6P6D126_PTEVA</name>
<protein>
    <submittedName>
        <fullName evidence="5 6">Butyrophilin subfamily 1 member A1-like</fullName>
    </submittedName>
</protein>
<dbReference type="InterPro" id="IPR003879">
    <property type="entry name" value="Butyrophylin_SPRY"/>
</dbReference>
<keyword evidence="2" id="KW-0472">Membrane</keyword>
<dbReference type="InterPro" id="IPR043136">
    <property type="entry name" value="B30.2/SPRY_sf"/>
</dbReference>
<dbReference type="InterPro" id="IPR050143">
    <property type="entry name" value="TRIM/RBCC"/>
</dbReference>
<evidence type="ECO:0000259" key="3">
    <source>
        <dbReference type="PROSITE" id="PS50188"/>
    </source>
</evidence>
<dbReference type="OrthoDB" id="6105938at2759"/>
<evidence type="ECO:0000256" key="2">
    <source>
        <dbReference type="SAM" id="Phobius"/>
    </source>
</evidence>
<dbReference type="RefSeq" id="XP_023393484.1">
    <property type="nucleotide sequence ID" value="XM_023537716.1"/>
</dbReference>
<reference evidence="5 6" key="1">
    <citation type="submission" date="2025-04" db="UniProtKB">
        <authorList>
            <consortium name="RefSeq"/>
        </authorList>
    </citation>
    <scope>IDENTIFICATION</scope>
    <source>
        <tissue evidence="5 6">Kidney</tissue>
    </source>
</reference>
<dbReference type="SMART" id="SM00589">
    <property type="entry name" value="PRY"/>
    <property type="match status" value="1"/>
</dbReference>
<dbReference type="PRINTS" id="PR01407">
    <property type="entry name" value="BUTYPHLNCDUF"/>
</dbReference>
<dbReference type="SMART" id="SM00449">
    <property type="entry name" value="SPRY"/>
    <property type="match status" value="1"/>
</dbReference>
<keyword evidence="4" id="KW-1185">Reference proteome</keyword>
<dbReference type="RefSeq" id="XP_011370308.1">
    <property type="nucleotide sequence ID" value="XM_011372006.2"/>
</dbReference>
<keyword evidence="2" id="KW-0812">Transmembrane</keyword>
<dbReference type="SUPFAM" id="SSF49899">
    <property type="entry name" value="Concanavalin A-like lectins/glucanases"/>
    <property type="match status" value="1"/>
</dbReference>
<feature type="domain" description="B30.2/SPRY" evidence="3">
    <location>
        <begin position="60"/>
        <end position="254"/>
    </location>
</feature>